<organism evidence="3">
    <name type="scientific">Candidatus Kentrum sp. LPFa</name>
    <dbReference type="NCBI Taxonomy" id="2126335"/>
    <lineage>
        <taxon>Bacteria</taxon>
        <taxon>Pseudomonadati</taxon>
        <taxon>Pseudomonadota</taxon>
        <taxon>Gammaproteobacteria</taxon>
        <taxon>Candidatus Kentrum</taxon>
    </lineage>
</organism>
<reference evidence="3" key="1">
    <citation type="submission" date="2019-02" db="EMBL/GenBank/DDBJ databases">
        <authorList>
            <person name="Gruber-Vodicka R. H."/>
            <person name="Seah K. B. B."/>
        </authorList>
    </citation>
    <scope>NUCLEOTIDE SEQUENCE</scope>
    <source>
        <strain evidence="2">BECK_S312</strain>
        <strain evidence="3">BECK_S426</strain>
    </source>
</reference>
<proteinExistence type="predicted"/>
<feature type="coiled-coil region" evidence="1">
    <location>
        <begin position="14"/>
        <end position="41"/>
    </location>
</feature>
<evidence type="ECO:0000256" key="1">
    <source>
        <dbReference type="SAM" id="Coils"/>
    </source>
</evidence>
<dbReference type="EMBL" id="CAADFM010000311">
    <property type="protein sequence ID" value="VFK21642.1"/>
    <property type="molecule type" value="Genomic_DNA"/>
</dbReference>
<evidence type="ECO:0000313" key="3">
    <source>
        <dbReference type="EMBL" id="VFK35205.1"/>
    </source>
</evidence>
<sequence length="110" mass="12460">MKKSVRHCARLNLRRKEQELIDGVKKARQAAEDRIDRYGEDDLNFDMVFDIELARVRAMTQSKTPRFADEPVTVARRDSGTGYAIPRPSDEKIQGGCGASLLIHPTEECI</sequence>
<dbReference type="EMBL" id="CAADFP010000344">
    <property type="protein sequence ID" value="VFK35205.1"/>
    <property type="molecule type" value="Genomic_DNA"/>
</dbReference>
<protein>
    <submittedName>
        <fullName evidence="3">Uncharacterized protein</fullName>
    </submittedName>
</protein>
<dbReference type="AlphaFoldDB" id="A0A450Y0Z9"/>
<evidence type="ECO:0000313" key="2">
    <source>
        <dbReference type="EMBL" id="VFK21642.1"/>
    </source>
</evidence>
<accession>A0A450Y0Z9</accession>
<gene>
    <name evidence="2" type="ORF">BECKLPF1236A_GA0070988_103114</name>
    <name evidence="3" type="ORF">BECKLPF1236C_GA0070990_103443</name>
</gene>
<name>A0A450Y0Z9_9GAMM</name>
<keyword evidence="1" id="KW-0175">Coiled coil</keyword>